<dbReference type="SUPFAM" id="SSF52172">
    <property type="entry name" value="CheY-like"/>
    <property type="match status" value="1"/>
</dbReference>
<dbReference type="InterPro" id="IPR036388">
    <property type="entry name" value="WH-like_DNA-bd_sf"/>
</dbReference>
<evidence type="ECO:0000256" key="2">
    <source>
        <dbReference type="ARBA" id="ARBA00022777"/>
    </source>
</evidence>
<feature type="domain" description="ANTAR" evidence="5">
    <location>
        <begin position="174"/>
        <end position="235"/>
    </location>
</feature>
<dbReference type="GO" id="GO:0003723">
    <property type="term" value="F:RNA binding"/>
    <property type="evidence" value="ECO:0007669"/>
    <property type="project" value="InterPro"/>
</dbReference>
<sequence>MPDTSSDRPDRTMEPQEAFLRLGRLDLASLPLGEVLGQIAGLAKSTVPGADEVSVTLMDGDKARSIAFTGQLAIHLDERQYATGFGPCLDASVSGDTIAIQDTRADDRYPDFCALASRAGVRSSLSIGMPVPQRVVGGLNLYAFATDAFDDTTVDLARAFADYGAVAMLNAALIHSKTELAVHLERAMTSRSVIEQAKGILMGRLGCDADAAFTELARRSQHANRKLRDLAADIVAEVSGGPAPDRDGQRS</sequence>
<dbReference type="PIRSF" id="PIRSF036625">
    <property type="entry name" value="GAF_ANTAR"/>
    <property type="match status" value="1"/>
</dbReference>
<keyword evidence="1" id="KW-0808">Transferase</keyword>
<reference evidence="6" key="1">
    <citation type="submission" date="2020-02" db="EMBL/GenBank/DDBJ databases">
        <authorList>
            <person name="Meier V. D."/>
        </authorList>
    </citation>
    <scope>NUCLEOTIDE SEQUENCE</scope>
    <source>
        <strain evidence="6">AVDCRST_MAG41</strain>
    </source>
</reference>
<dbReference type="AlphaFoldDB" id="A0A6J4I622"/>
<dbReference type="SMART" id="SM01012">
    <property type="entry name" value="ANTAR"/>
    <property type="match status" value="1"/>
</dbReference>
<evidence type="ECO:0000256" key="4">
    <source>
        <dbReference type="ARBA" id="ARBA00023163"/>
    </source>
</evidence>
<dbReference type="SUPFAM" id="SSF55781">
    <property type="entry name" value="GAF domain-like"/>
    <property type="match status" value="1"/>
</dbReference>
<proteinExistence type="predicted"/>
<keyword evidence="4" id="KW-0804">Transcription</keyword>
<name>A0A6J4I622_9ACTN</name>
<dbReference type="Gene3D" id="3.30.450.40">
    <property type="match status" value="1"/>
</dbReference>
<dbReference type="InterPro" id="IPR011006">
    <property type="entry name" value="CheY-like_superfamily"/>
</dbReference>
<dbReference type="InterPro" id="IPR029016">
    <property type="entry name" value="GAF-like_dom_sf"/>
</dbReference>
<dbReference type="InterPro" id="IPR012074">
    <property type="entry name" value="GAF_ANTAR"/>
</dbReference>
<dbReference type="GO" id="GO:0016301">
    <property type="term" value="F:kinase activity"/>
    <property type="evidence" value="ECO:0007669"/>
    <property type="project" value="UniProtKB-KW"/>
</dbReference>
<dbReference type="InterPro" id="IPR003018">
    <property type="entry name" value="GAF"/>
</dbReference>
<dbReference type="Pfam" id="PF03861">
    <property type="entry name" value="ANTAR"/>
    <property type="match status" value="1"/>
</dbReference>
<protein>
    <recommendedName>
        <fullName evidence="5">ANTAR domain-containing protein</fullName>
    </recommendedName>
</protein>
<dbReference type="SMART" id="SM00065">
    <property type="entry name" value="GAF"/>
    <property type="match status" value="1"/>
</dbReference>
<accession>A0A6J4I622</accession>
<evidence type="ECO:0000259" key="5">
    <source>
        <dbReference type="PROSITE" id="PS50921"/>
    </source>
</evidence>
<evidence type="ECO:0000256" key="1">
    <source>
        <dbReference type="ARBA" id="ARBA00022679"/>
    </source>
</evidence>
<evidence type="ECO:0000313" key="6">
    <source>
        <dbReference type="EMBL" id="CAA9243177.1"/>
    </source>
</evidence>
<organism evidence="6">
    <name type="scientific">uncultured Mycobacteriales bacterium</name>
    <dbReference type="NCBI Taxonomy" id="581187"/>
    <lineage>
        <taxon>Bacteria</taxon>
        <taxon>Bacillati</taxon>
        <taxon>Actinomycetota</taxon>
        <taxon>Actinomycetes</taxon>
        <taxon>Mycobacteriales</taxon>
        <taxon>environmental samples</taxon>
    </lineage>
</organism>
<dbReference type="Gene3D" id="1.10.10.10">
    <property type="entry name" value="Winged helix-like DNA-binding domain superfamily/Winged helix DNA-binding domain"/>
    <property type="match status" value="1"/>
</dbReference>
<dbReference type="InterPro" id="IPR005561">
    <property type="entry name" value="ANTAR"/>
</dbReference>
<gene>
    <name evidence="6" type="ORF">AVDCRST_MAG41-1556</name>
</gene>
<dbReference type="EMBL" id="CADCTP010000142">
    <property type="protein sequence ID" value="CAA9243177.1"/>
    <property type="molecule type" value="Genomic_DNA"/>
</dbReference>
<dbReference type="PROSITE" id="PS50921">
    <property type="entry name" value="ANTAR"/>
    <property type="match status" value="1"/>
</dbReference>
<keyword evidence="3" id="KW-0805">Transcription regulation</keyword>
<keyword evidence="2" id="KW-0418">Kinase</keyword>
<evidence type="ECO:0000256" key="3">
    <source>
        <dbReference type="ARBA" id="ARBA00023015"/>
    </source>
</evidence>
<dbReference type="Pfam" id="PF13185">
    <property type="entry name" value="GAF_2"/>
    <property type="match status" value="1"/>
</dbReference>